<dbReference type="EMBL" id="CP036281">
    <property type="protein sequence ID" value="QDU79359.1"/>
    <property type="molecule type" value="Genomic_DNA"/>
</dbReference>
<evidence type="ECO:0000313" key="11">
    <source>
        <dbReference type="Proteomes" id="UP000317178"/>
    </source>
</evidence>
<evidence type="ECO:0000256" key="2">
    <source>
        <dbReference type="ARBA" id="ARBA00008335"/>
    </source>
</evidence>
<evidence type="ECO:0000256" key="6">
    <source>
        <dbReference type="ARBA" id="ARBA00023136"/>
    </source>
</evidence>
<dbReference type="KEGG" id="plon:Pla110_10670"/>
<feature type="transmembrane region" description="Helical" evidence="8">
    <location>
        <begin position="150"/>
        <end position="169"/>
    </location>
</feature>
<reference evidence="10 11" key="1">
    <citation type="submission" date="2019-02" db="EMBL/GenBank/DDBJ databases">
        <title>Deep-cultivation of Planctomycetes and their phenomic and genomic characterization uncovers novel biology.</title>
        <authorList>
            <person name="Wiegand S."/>
            <person name="Jogler M."/>
            <person name="Boedeker C."/>
            <person name="Pinto D."/>
            <person name="Vollmers J."/>
            <person name="Rivas-Marin E."/>
            <person name="Kohn T."/>
            <person name="Peeters S.H."/>
            <person name="Heuer A."/>
            <person name="Rast P."/>
            <person name="Oberbeckmann S."/>
            <person name="Bunk B."/>
            <person name="Jeske O."/>
            <person name="Meyerdierks A."/>
            <person name="Storesund J.E."/>
            <person name="Kallscheuer N."/>
            <person name="Luecker S."/>
            <person name="Lage O.M."/>
            <person name="Pohl T."/>
            <person name="Merkel B.J."/>
            <person name="Hornburger P."/>
            <person name="Mueller R.-W."/>
            <person name="Bruemmer F."/>
            <person name="Labrenz M."/>
            <person name="Spormann A.M."/>
            <person name="Op den Camp H."/>
            <person name="Overmann J."/>
            <person name="Amann R."/>
            <person name="Jetten M.S.M."/>
            <person name="Mascher T."/>
            <person name="Medema M.H."/>
            <person name="Devos D.P."/>
            <person name="Kaster A.-K."/>
            <person name="Ovreas L."/>
            <person name="Rohde M."/>
            <person name="Galperin M.Y."/>
            <person name="Jogler C."/>
        </authorList>
    </citation>
    <scope>NUCLEOTIDE SEQUENCE [LARGE SCALE GENOMIC DNA]</scope>
    <source>
        <strain evidence="10 11">Pla110</strain>
    </source>
</reference>
<dbReference type="PROSITE" id="PS50850">
    <property type="entry name" value="MFS"/>
    <property type="match status" value="1"/>
</dbReference>
<keyword evidence="5 8" id="KW-1133">Transmembrane helix</keyword>
<dbReference type="GO" id="GO:0012505">
    <property type="term" value="C:endomembrane system"/>
    <property type="evidence" value="ECO:0007669"/>
    <property type="project" value="UniProtKB-SubCell"/>
</dbReference>
<dbReference type="InterPro" id="IPR051788">
    <property type="entry name" value="MFS_Transporter"/>
</dbReference>
<keyword evidence="3" id="KW-0813">Transport</keyword>
<dbReference type="GO" id="GO:0022857">
    <property type="term" value="F:transmembrane transporter activity"/>
    <property type="evidence" value="ECO:0007669"/>
    <property type="project" value="InterPro"/>
</dbReference>
<dbReference type="InterPro" id="IPR036259">
    <property type="entry name" value="MFS_trans_sf"/>
</dbReference>
<protein>
    <submittedName>
        <fullName evidence="10">Putative transporter</fullName>
    </submittedName>
</protein>
<feature type="region of interest" description="Disordered" evidence="7">
    <location>
        <begin position="434"/>
        <end position="477"/>
    </location>
</feature>
<evidence type="ECO:0000313" key="10">
    <source>
        <dbReference type="EMBL" id="QDU79359.1"/>
    </source>
</evidence>
<evidence type="ECO:0000259" key="9">
    <source>
        <dbReference type="PROSITE" id="PS50850"/>
    </source>
</evidence>
<keyword evidence="6 8" id="KW-0472">Membrane</keyword>
<feature type="transmembrane region" description="Helical" evidence="8">
    <location>
        <begin position="121"/>
        <end position="138"/>
    </location>
</feature>
<evidence type="ECO:0000256" key="8">
    <source>
        <dbReference type="SAM" id="Phobius"/>
    </source>
</evidence>
<dbReference type="Gene3D" id="1.20.1250.20">
    <property type="entry name" value="MFS general substrate transporter like domains"/>
    <property type="match status" value="2"/>
</dbReference>
<dbReference type="PANTHER" id="PTHR23514">
    <property type="entry name" value="BYPASS OF STOP CODON PROTEIN 6"/>
    <property type="match status" value="1"/>
</dbReference>
<gene>
    <name evidence="10" type="ORF">Pla110_10670</name>
</gene>
<dbReference type="Pfam" id="PF07690">
    <property type="entry name" value="MFS_1"/>
    <property type="match status" value="1"/>
</dbReference>
<keyword evidence="4 8" id="KW-0812">Transmembrane</keyword>
<evidence type="ECO:0000256" key="5">
    <source>
        <dbReference type="ARBA" id="ARBA00022989"/>
    </source>
</evidence>
<feature type="transmembrane region" description="Helical" evidence="8">
    <location>
        <begin position="359"/>
        <end position="382"/>
    </location>
</feature>
<evidence type="ECO:0000256" key="4">
    <source>
        <dbReference type="ARBA" id="ARBA00022692"/>
    </source>
</evidence>
<feature type="transmembrane region" description="Helical" evidence="8">
    <location>
        <begin position="64"/>
        <end position="82"/>
    </location>
</feature>
<evidence type="ECO:0000256" key="7">
    <source>
        <dbReference type="SAM" id="MobiDB-lite"/>
    </source>
</evidence>
<dbReference type="InterPro" id="IPR020846">
    <property type="entry name" value="MFS_dom"/>
</dbReference>
<dbReference type="GO" id="GO:0016020">
    <property type="term" value="C:membrane"/>
    <property type="evidence" value="ECO:0007669"/>
    <property type="project" value="TreeGrafter"/>
</dbReference>
<comment type="subcellular location">
    <subcellularLocation>
        <location evidence="1">Endomembrane system</location>
        <topology evidence="1">Multi-pass membrane protein</topology>
    </subcellularLocation>
</comment>
<sequence length="477" mass="50749">MPVQRVTAGGLTDVAEQTNVTISKRRSAFLIYASSAVLGCSIALFGALSTWIQSDLELSQSEAGFTQAVFFCGHLSGALLLAMTLSRWALSRNWLLAVSCTMLGSFLCGSPSYALILAGRFLAGLGLSSTIIISTRCLTELFPNASSRALNLLHALIAATAALTFMTARQLAEVVDSWECSFLITGLLAVVPVTMAVIMPLRLADKSNNSNEDDLADKEGGLTQNLAQSRWLGADVLVLLPIVIGYVAVEQSFSLFLPASLETRFGLSATAAANVGAIFWFGIIAGRVGSSFISNKIDDKKQLFWGALLMGGCLLSSLRVESPLMMQALVFLGGVMGGPLVPLGFATTSKLAGSNAAKALIACQLSCCCGGMTGPFGVGVLADKFGLVTSLSVYCVLIMVAVLPLLLLTAWSRLTWESLRILLAPLISPEQPHGYEPIRESRDRRHDPRVEPSTLSSHLVNHPHLDEDYTPSTATKC</sequence>
<dbReference type="SUPFAM" id="SSF103473">
    <property type="entry name" value="MFS general substrate transporter"/>
    <property type="match status" value="1"/>
</dbReference>
<proteinExistence type="inferred from homology"/>
<feature type="transmembrane region" description="Helical" evidence="8">
    <location>
        <begin position="324"/>
        <end position="347"/>
    </location>
</feature>
<evidence type="ECO:0000256" key="1">
    <source>
        <dbReference type="ARBA" id="ARBA00004127"/>
    </source>
</evidence>
<feature type="compositionally biased region" description="Basic and acidic residues" evidence="7">
    <location>
        <begin position="436"/>
        <end position="450"/>
    </location>
</feature>
<feature type="transmembrane region" description="Helical" evidence="8">
    <location>
        <begin position="94"/>
        <end position="115"/>
    </location>
</feature>
<accession>A0A518CJE5</accession>
<dbReference type="RefSeq" id="WP_144993905.1">
    <property type="nucleotide sequence ID" value="NZ_CP036281.1"/>
</dbReference>
<dbReference type="InterPro" id="IPR011701">
    <property type="entry name" value="MFS"/>
</dbReference>
<feature type="transmembrane region" description="Helical" evidence="8">
    <location>
        <begin position="29"/>
        <end position="52"/>
    </location>
</feature>
<feature type="domain" description="Major facilitator superfamily (MFS) profile" evidence="9">
    <location>
        <begin position="27"/>
        <end position="413"/>
    </location>
</feature>
<feature type="transmembrane region" description="Helical" evidence="8">
    <location>
        <begin position="388"/>
        <end position="411"/>
    </location>
</feature>
<dbReference type="AlphaFoldDB" id="A0A518CJE5"/>
<keyword evidence="11" id="KW-1185">Reference proteome</keyword>
<dbReference type="Proteomes" id="UP000317178">
    <property type="component" value="Chromosome"/>
</dbReference>
<feature type="transmembrane region" description="Helical" evidence="8">
    <location>
        <begin position="302"/>
        <end position="318"/>
    </location>
</feature>
<name>A0A518CJE5_9PLAN</name>
<comment type="similarity">
    <text evidence="2">Belongs to the major facilitator superfamily.</text>
</comment>
<feature type="transmembrane region" description="Helical" evidence="8">
    <location>
        <begin position="231"/>
        <end position="249"/>
    </location>
</feature>
<evidence type="ECO:0000256" key="3">
    <source>
        <dbReference type="ARBA" id="ARBA00022448"/>
    </source>
</evidence>
<feature type="transmembrane region" description="Helical" evidence="8">
    <location>
        <begin position="269"/>
        <end position="290"/>
    </location>
</feature>
<organism evidence="10 11">
    <name type="scientific">Polystyrenella longa</name>
    <dbReference type="NCBI Taxonomy" id="2528007"/>
    <lineage>
        <taxon>Bacteria</taxon>
        <taxon>Pseudomonadati</taxon>
        <taxon>Planctomycetota</taxon>
        <taxon>Planctomycetia</taxon>
        <taxon>Planctomycetales</taxon>
        <taxon>Planctomycetaceae</taxon>
        <taxon>Polystyrenella</taxon>
    </lineage>
</organism>
<feature type="transmembrane region" description="Helical" evidence="8">
    <location>
        <begin position="181"/>
        <end position="201"/>
    </location>
</feature>
<dbReference type="PANTHER" id="PTHR23514:SF3">
    <property type="entry name" value="BYPASS OF STOP CODON PROTEIN 6"/>
    <property type="match status" value="1"/>
</dbReference>